<feature type="transmembrane region" description="Helical" evidence="7">
    <location>
        <begin position="263"/>
        <end position="287"/>
    </location>
</feature>
<feature type="transmembrane region" description="Helical" evidence="7">
    <location>
        <begin position="407"/>
        <end position="424"/>
    </location>
</feature>
<dbReference type="GO" id="GO:0044874">
    <property type="term" value="P:lipoprotein localization to outer membrane"/>
    <property type="evidence" value="ECO:0007669"/>
    <property type="project" value="TreeGrafter"/>
</dbReference>
<feature type="transmembrane region" description="Helical" evidence="7">
    <location>
        <begin position="16"/>
        <end position="37"/>
    </location>
</feature>
<feature type="transmembrane region" description="Helical" evidence="7">
    <location>
        <begin position="751"/>
        <end position="776"/>
    </location>
</feature>
<keyword evidence="6 7" id="KW-0472">Membrane</keyword>
<evidence type="ECO:0000256" key="1">
    <source>
        <dbReference type="ARBA" id="ARBA00004651"/>
    </source>
</evidence>
<organism evidence="9 10">
    <name type="scientific">Ilumatobacter fluminis</name>
    <dbReference type="NCBI Taxonomy" id="467091"/>
    <lineage>
        <taxon>Bacteria</taxon>
        <taxon>Bacillati</taxon>
        <taxon>Actinomycetota</taxon>
        <taxon>Acidimicrobiia</taxon>
        <taxon>Acidimicrobiales</taxon>
        <taxon>Ilumatobacteraceae</taxon>
        <taxon>Ilumatobacter</taxon>
    </lineage>
</organism>
<evidence type="ECO:0000259" key="8">
    <source>
        <dbReference type="Pfam" id="PF02687"/>
    </source>
</evidence>
<dbReference type="AlphaFoldDB" id="A0A4R7HUH8"/>
<keyword evidence="5 7" id="KW-1133">Transmembrane helix</keyword>
<evidence type="ECO:0000313" key="9">
    <source>
        <dbReference type="EMBL" id="TDT14572.1"/>
    </source>
</evidence>
<feature type="transmembrane region" description="Helical" evidence="7">
    <location>
        <begin position="307"/>
        <end position="340"/>
    </location>
</feature>
<keyword evidence="4 7" id="KW-0812">Transmembrane</keyword>
<feature type="transmembrane region" description="Helical" evidence="7">
    <location>
        <begin position="484"/>
        <end position="504"/>
    </location>
</feature>
<comment type="similarity">
    <text evidence="2">Belongs to the ABC-4 integral membrane protein family. LolC/E subfamily.</text>
</comment>
<reference evidence="9 10" key="1">
    <citation type="submission" date="2019-03" db="EMBL/GenBank/DDBJ databases">
        <title>Sequencing the genomes of 1000 actinobacteria strains.</title>
        <authorList>
            <person name="Klenk H.-P."/>
        </authorList>
    </citation>
    <scope>NUCLEOTIDE SEQUENCE [LARGE SCALE GENOMIC DNA]</scope>
    <source>
        <strain evidence="9 10">DSM 18936</strain>
    </source>
</reference>
<dbReference type="Proteomes" id="UP000294558">
    <property type="component" value="Unassembled WGS sequence"/>
</dbReference>
<gene>
    <name evidence="9" type="ORF">BDK89_0127</name>
</gene>
<name>A0A4R7HUH8_9ACTN</name>
<dbReference type="InterPro" id="IPR051447">
    <property type="entry name" value="Lipoprotein-release_system"/>
</dbReference>
<feature type="transmembrane region" description="Helical" evidence="7">
    <location>
        <begin position="436"/>
        <end position="464"/>
    </location>
</feature>
<dbReference type="RefSeq" id="WP_133867109.1">
    <property type="nucleotide sequence ID" value="NZ_SOAU01000001.1"/>
</dbReference>
<dbReference type="PANTHER" id="PTHR30489:SF0">
    <property type="entry name" value="LIPOPROTEIN-RELEASING SYSTEM TRANSMEMBRANE PROTEIN LOLE"/>
    <property type="match status" value="1"/>
</dbReference>
<keyword evidence="10" id="KW-1185">Reference proteome</keyword>
<evidence type="ECO:0000256" key="7">
    <source>
        <dbReference type="SAM" id="Phobius"/>
    </source>
</evidence>
<evidence type="ECO:0000313" key="10">
    <source>
        <dbReference type="Proteomes" id="UP000294558"/>
    </source>
</evidence>
<feature type="domain" description="ABC3 transporter permease C-terminal" evidence="8">
    <location>
        <begin position="705"/>
        <end position="820"/>
    </location>
</feature>
<feature type="transmembrane region" description="Helical" evidence="7">
    <location>
        <begin position="360"/>
        <end position="379"/>
    </location>
</feature>
<evidence type="ECO:0000256" key="2">
    <source>
        <dbReference type="ARBA" id="ARBA00005236"/>
    </source>
</evidence>
<dbReference type="GO" id="GO:0098797">
    <property type="term" value="C:plasma membrane protein complex"/>
    <property type="evidence" value="ECO:0007669"/>
    <property type="project" value="TreeGrafter"/>
</dbReference>
<feature type="domain" description="ABC3 transporter permease C-terminal" evidence="8">
    <location>
        <begin position="266"/>
        <end position="384"/>
    </location>
</feature>
<dbReference type="Pfam" id="PF02687">
    <property type="entry name" value="FtsX"/>
    <property type="match status" value="2"/>
</dbReference>
<proteinExistence type="inferred from homology"/>
<evidence type="ECO:0000256" key="5">
    <source>
        <dbReference type="ARBA" id="ARBA00022989"/>
    </source>
</evidence>
<comment type="subcellular location">
    <subcellularLocation>
        <location evidence="1">Cell membrane</location>
        <topology evidence="1">Multi-pass membrane protein</topology>
    </subcellularLocation>
</comment>
<comment type="caution">
    <text evidence="9">The sequence shown here is derived from an EMBL/GenBank/DDBJ whole genome shotgun (WGS) entry which is preliminary data.</text>
</comment>
<keyword evidence="3" id="KW-1003">Cell membrane</keyword>
<feature type="transmembrane region" description="Helical" evidence="7">
    <location>
        <begin position="788"/>
        <end position="811"/>
    </location>
</feature>
<dbReference type="EMBL" id="SOAU01000001">
    <property type="protein sequence ID" value="TDT14572.1"/>
    <property type="molecule type" value="Genomic_DNA"/>
</dbReference>
<sequence length="828" mass="83884">MLRLSIRSLLAKKLRFITTAVAIVLGVAFTAGTMILADTMSASFGTAIEGVADGVDVVARGHRLDPDDPLTARAEIPFDTLDTIADLPGVAAAAPYSEGYTEVIGADGSTIDVMQSVGLNWIDDDVLALYEIVDGRAPSASGEVALGDNTAELADVAIGDPVDLLTVRGRETFTVVGFTQLSGGSAFGNTGFVHFTDADADGRITEPGQTDWVIARGDGSVTPDALAASASLVLPDQNIVTGQGMIDEQQADVDRAVDLIRTILLVFGFIALFVGAFTIANTFTVTIAQRTKELALVRAIGAGRRQVLGSVVIEAAVLGVVAAAAGVVAGIGVAAGLIQLFATFGLEFPDSDLVIATRTIVWSMATGVGVTIGSALLPARRGASVAPVEAMREASTEAPGVPIRRTVVGLVAAVAGVAFLIVGGSDGNAKTVGYGIALAFVGALALGPVLVRPVVAALAVPLGWFGASGRLAAANARRNSKRSAATASALTIGVMLVAGAAMFASTASETVRGDVEEVFVADRIVRSLGMSPGMPTELAVALADIDGVDVLPMQTADVSIDGDIATVSGLDLADADGFLDVEVLDGAIDATSLAVGDQLAADQGWSVGDSVDITFTDGTSEQLPIGAILDEGAALEPIVAPYDLVAAHGIGLDRLLFIDAGDDAAIAAVEAVTDQMPTATVETVSELSAAIAGTFDTLLTIVLGFLGLAIVIAVLGIATTIGLSVHERTRELGVLRAVGMSRSQLRRSIRLEAIVIALFGTAVGAALGIGGTWALLTTLGDDGFASPVLPIGPLVGTAIGAILAGTAAAALPAHRAARRPVLDAIRAD</sequence>
<evidence type="ECO:0000256" key="3">
    <source>
        <dbReference type="ARBA" id="ARBA00022475"/>
    </source>
</evidence>
<protein>
    <submittedName>
        <fullName evidence="9">Putative ABC transport system permease protein</fullName>
    </submittedName>
</protein>
<feature type="transmembrane region" description="Helical" evidence="7">
    <location>
        <begin position="698"/>
        <end position="723"/>
    </location>
</feature>
<dbReference type="OrthoDB" id="9780560at2"/>
<accession>A0A4R7HUH8</accession>
<dbReference type="InterPro" id="IPR003838">
    <property type="entry name" value="ABC3_permease_C"/>
</dbReference>
<dbReference type="PANTHER" id="PTHR30489">
    <property type="entry name" value="LIPOPROTEIN-RELEASING SYSTEM TRANSMEMBRANE PROTEIN LOLE"/>
    <property type="match status" value="1"/>
</dbReference>
<evidence type="ECO:0000256" key="4">
    <source>
        <dbReference type="ARBA" id="ARBA00022692"/>
    </source>
</evidence>
<evidence type="ECO:0000256" key="6">
    <source>
        <dbReference type="ARBA" id="ARBA00023136"/>
    </source>
</evidence>